<feature type="compositionally biased region" description="Basic and acidic residues" evidence="1">
    <location>
        <begin position="1"/>
        <end position="13"/>
    </location>
</feature>
<evidence type="ECO:0000313" key="2">
    <source>
        <dbReference type="EMBL" id="KIK72367.1"/>
    </source>
</evidence>
<feature type="compositionally biased region" description="Polar residues" evidence="1">
    <location>
        <begin position="32"/>
        <end position="41"/>
    </location>
</feature>
<dbReference type="OrthoDB" id="2712039at2759"/>
<proteinExistence type="predicted"/>
<dbReference type="EMBL" id="KN830914">
    <property type="protein sequence ID" value="KIK72367.1"/>
    <property type="molecule type" value="Genomic_DNA"/>
</dbReference>
<name>A0A0D0BL33_9AGAM</name>
<dbReference type="Proteomes" id="UP000054538">
    <property type="component" value="Unassembled WGS sequence"/>
</dbReference>
<protein>
    <submittedName>
        <fullName evidence="2">Uncharacterized protein</fullName>
    </submittedName>
</protein>
<dbReference type="InParanoid" id="A0A0D0BL33"/>
<evidence type="ECO:0000313" key="3">
    <source>
        <dbReference type="Proteomes" id="UP000054538"/>
    </source>
</evidence>
<gene>
    <name evidence="2" type="ORF">PAXRUDRAFT_22073</name>
</gene>
<sequence>MRAEAEAKARAEEVAQAQSLTSGPLKGKQLRVTASGTAEVTESNKCERPGDAQPSQQRKQEEVMSPRAGKKKVRTKSPTAEDDEEDAENRDVLGALVEVLSVMVDESV</sequence>
<accession>A0A0D0BL33</accession>
<keyword evidence="3" id="KW-1185">Reference proteome</keyword>
<dbReference type="HOGENOM" id="CLU_2197786_0_0_1"/>
<feature type="region of interest" description="Disordered" evidence="1">
    <location>
        <begin position="1"/>
        <end position="90"/>
    </location>
</feature>
<reference evidence="2 3" key="1">
    <citation type="submission" date="2014-04" db="EMBL/GenBank/DDBJ databases">
        <authorList>
            <consortium name="DOE Joint Genome Institute"/>
            <person name="Kuo A."/>
            <person name="Kohler A."/>
            <person name="Jargeat P."/>
            <person name="Nagy L.G."/>
            <person name="Floudas D."/>
            <person name="Copeland A."/>
            <person name="Barry K.W."/>
            <person name="Cichocki N."/>
            <person name="Veneault-Fourrey C."/>
            <person name="LaButti K."/>
            <person name="Lindquist E.A."/>
            <person name="Lipzen A."/>
            <person name="Lundell T."/>
            <person name="Morin E."/>
            <person name="Murat C."/>
            <person name="Sun H."/>
            <person name="Tunlid A."/>
            <person name="Henrissat B."/>
            <person name="Grigoriev I.V."/>
            <person name="Hibbett D.S."/>
            <person name="Martin F."/>
            <person name="Nordberg H.P."/>
            <person name="Cantor M.N."/>
            <person name="Hua S.X."/>
        </authorList>
    </citation>
    <scope>NUCLEOTIDE SEQUENCE [LARGE SCALE GENOMIC DNA]</scope>
    <source>
        <strain evidence="2 3">Ve08.2h10</strain>
    </source>
</reference>
<reference evidence="3" key="2">
    <citation type="submission" date="2015-01" db="EMBL/GenBank/DDBJ databases">
        <title>Evolutionary Origins and Diversification of the Mycorrhizal Mutualists.</title>
        <authorList>
            <consortium name="DOE Joint Genome Institute"/>
            <consortium name="Mycorrhizal Genomics Consortium"/>
            <person name="Kohler A."/>
            <person name="Kuo A."/>
            <person name="Nagy L.G."/>
            <person name="Floudas D."/>
            <person name="Copeland A."/>
            <person name="Barry K.W."/>
            <person name="Cichocki N."/>
            <person name="Veneault-Fourrey C."/>
            <person name="LaButti K."/>
            <person name="Lindquist E.A."/>
            <person name="Lipzen A."/>
            <person name="Lundell T."/>
            <person name="Morin E."/>
            <person name="Murat C."/>
            <person name="Riley R."/>
            <person name="Ohm R."/>
            <person name="Sun H."/>
            <person name="Tunlid A."/>
            <person name="Henrissat B."/>
            <person name="Grigoriev I.V."/>
            <person name="Hibbett D.S."/>
            <person name="Martin F."/>
        </authorList>
    </citation>
    <scope>NUCLEOTIDE SEQUENCE [LARGE SCALE GENOMIC DNA]</scope>
    <source>
        <strain evidence="3">Ve08.2h10</strain>
    </source>
</reference>
<evidence type="ECO:0000256" key="1">
    <source>
        <dbReference type="SAM" id="MobiDB-lite"/>
    </source>
</evidence>
<dbReference type="AlphaFoldDB" id="A0A0D0BL33"/>
<organism evidence="2 3">
    <name type="scientific">Paxillus rubicundulus Ve08.2h10</name>
    <dbReference type="NCBI Taxonomy" id="930991"/>
    <lineage>
        <taxon>Eukaryota</taxon>
        <taxon>Fungi</taxon>
        <taxon>Dikarya</taxon>
        <taxon>Basidiomycota</taxon>
        <taxon>Agaricomycotina</taxon>
        <taxon>Agaricomycetes</taxon>
        <taxon>Agaricomycetidae</taxon>
        <taxon>Boletales</taxon>
        <taxon>Paxilineae</taxon>
        <taxon>Paxillaceae</taxon>
        <taxon>Paxillus</taxon>
    </lineage>
</organism>